<feature type="compositionally biased region" description="Pro residues" evidence="3">
    <location>
        <begin position="368"/>
        <end position="380"/>
    </location>
</feature>
<dbReference type="Pfam" id="PF00618">
    <property type="entry name" value="RasGEF_N"/>
    <property type="match status" value="1"/>
</dbReference>
<feature type="region of interest" description="Disordered" evidence="3">
    <location>
        <begin position="345"/>
        <end position="383"/>
    </location>
</feature>
<dbReference type="InterPro" id="IPR008937">
    <property type="entry name" value="Ras-like_GEF"/>
</dbReference>
<dbReference type="PROSITE" id="PS50009">
    <property type="entry name" value="RASGEF_CAT"/>
    <property type="match status" value="1"/>
</dbReference>
<dbReference type="GO" id="GO:0005085">
    <property type="term" value="F:guanyl-nucleotide exchange factor activity"/>
    <property type="evidence" value="ECO:0007669"/>
    <property type="project" value="UniProtKB-KW"/>
</dbReference>
<dbReference type="Pfam" id="PF00617">
    <property type="entry name" value="RasGEF"/>
    <property type="match status" value="1"/>
</dbReference>
<feature type="region of interest" description="Disordered" evidence="3">
    <location>
        <begin position="812"/>
        <end position="834"/>
    </location>
</feature>
<dbReference type="Gene3D" id="1.10.840.10">
    <property type="entry name" value="Ras guanine-nucleotide exchange factors catalytic domain"/>
    <property type="match status" value="1"/>
</dbReference>
<evidence type="ECO:0000313" key="7">
    <source>
        <dbReference type="Proteomes" id="UP000054144"/>
    </source>
</evidence>
<protein>
    <submittedName>
        <fullName evidence="6">Ras GEF</fullName>
    </submittedName>
</protein>
<dbReference type="InterPro" id="IPR001895">
    <property type="entry name" value="RASGEF_cat_dom"/>
</dbReference>
<accession>A0A0D7A3D9</accession>
<dbReference type="Proteomes" id="UP000054144">
    <property type="component" value="Unassembled WGS sequence"/>
</dbReference>
<dbReference type="PANTHER" id="PTHR23113">
    <property type="entry name" value="GUANINE NUCLEOTIDE EXCHANGE FACTOR"/>
    <property type="match status" value="1"/>
</dbReference>
<keyword evidence="7" id="KW-1185">Reference proteome</keyword>
<keyword evidence="1 2" id="KW-0344">Guanine-nucleotide releasing factor</keyword>
<dbReference type="SMART" id="SM00229">
    <property type="entry name" value="RasGEFN"/>
    <property type="match status" value="1"/>
</dbReference>
<dbReference type="InterPro" id="IPR023578">
    <property type="entry name" value="Ras_GEF_dom_sf"/>
</dbReference>
<evidence type="ECO:0000259" key="5">
    <source>
        <dbReference type="PROSITE" id="PS50212"/>
    </source>
</evidence>
<reference evidence="6 7" key="1">
    <citation type="journal article" date="2015" name="Fungal Genet. Biol.">
        <title>Evolution of novel wood decay mechanisms in Agaricales revealed by the genome sequences of Fistulina hepatica and Cylindrobasidium torrendii.</title>
        <authorList>
            <person name="Floudas D."/>
            <person name="Held B.W."/>
            <person name="Riley R."/>
            <person name="Nagy L.G."/>
            <person name="Koehler G."/>
            <person name="Ransdell A.S."/>
            <person name="Younus H."/>
            <person name="Chow J."/>
            <person name="Chiniquy J."/>
            <person name="Lipzen A."/>
            <person name="Tritt A."/>
            <person name="Sun H."/>
            <person name="Haridas S."/>
            <person name="LaButti K."/>
            <person name="Ohm R.A."/>
            <person name="Kues U."/>
            <person name="Blanchette R.A."/>
            <person name="Grigoriev I.V."/>
            <person name="Minto R.E."/>
            <person name="Hibbett D.S."/>
        </authorList>
    </citation>
    <scope>NUCLEOTIDE SEQUENCE [LARGE SCALE GENOMIC DNA]</scope>
    <source>
        <strain evidence="6 7">ATCC 64428</strain>
    </source>
</reference>
<gene>
    <name evidence="6" type="ORF">FISHEDRAFT_50518</name>
</gene>
<dbReference type="PROSITE" id="PS50212">
    <property type="entry name" value="RASGEF_NTER"/>
    <property type="match status" value="1"/>
</dbReference>
<feature type="region of interest" description="Disordered" evidence="3">
    <location>
        <begin position="450"/>
        <end position="488"/>
    </location>
</feature>
<evidence type="ECO:0000313" key="6">
    <source>
        <dbReference type="EMBL" id="KIY44884.1"/>
    </source>
</evidence>
<evidence type="ECO:0000256" key="3">
    <source>
        <dbReference type="SAM" id="MobiDB-lite"/>
    </source>
</evidence>
<feature type="compositionally biased region" description="Polar residues" evidence="3">
    <location>
        <begin position="1317"/>
        <end position="1333"/>
    </location>
</feature>
<dbReference type="EMBL" id="KN882064">
    <property type="protein sequence ID" value="KIY44884.1"/>
    <property type="molecule type" value="Genomic_DNA"/>
</dbReference>
<dbReference type="GO" id="GO:0005886">
    <property type="term" value="C:plasma membrane"/>
    <property type="evidence" value="ECO:0007669"/>
    <property type="project" value="TreeGrafter"/>
</dbReference>
<dbReference type="CDD" id="cd06224">
    <property type="entry name" value="REM"/>
    <property type="match status" value="1"/>
</dbReference>
<dbReference type="GO" id="GO:0007265">
    <property type="term" value="P:Ras protein signal transduction"/>
    <property type="evidence" value="ECO:0007669"/>
    <property type="project" value="TreeGrafter"/>
</dbReference>
<organism evidence="6 7">
    <name type="scientific">Fistulina hepatica ATCC 64428</name>
    <dbReference type="NCBI Taxonomy" id="1128425"/>
    <lineage>
        <taxon>Eukaryota</taxon>
        <taxon>Fungi</taxon>
        <taxon>Dikarya</taxon>
        <taxon>Basidiomycota</taxon>
        <taxon>Agaricomycotina</taxon>
        <taxon>Agaricomycetes</taxon>
        <taxon>Agaricomycetidae</taxon>
        <taxon>Agaricales</taxon>
        <taxon>Fistulinaceae</taxon>
        <taxon>Fistulina</taxon>
    </lineage>
</organism>
<name>A0A0D7A3D9_9AGAR</name>
<feature type="region of interest" description="Disordered" evidence="3">
    <location>
        <begin position="1314"/>
        <end position="1341"/>
    </location>
</feature>
<proteinExistence type="predicted"/>
<dbReference type="PANTHER" id="PTHR23113:SF368">
    <property type="entry name" value="CELL DIVISION CONTROL PROTEIN 25"/>
    <property type="match status" value="1"/>
</dbReference>
<evidence type="ECO:0000256" key="1">
    <source>
        <dbReference type="ARBA" id="ARBA00022658"/>
    </source>
</evidence>
<evidence type="ECO:0000259" key="4">
    <source>
        <dbReference type="PROSITE" id="PS50009"/>
    </source>
</evidence>
<feature type="compositionally biased region" description="Basic and acidic residues" evidence="3">
    <location>
        <begin position="1023"/>
        <end position="1034"/>
    </location>
</feature>
<feature type="region of interest" description="Disordered" evidence="3">
    <location>
        <begin position="259"/>
        <end position="314"/>
    </location>
</feature>
<feature type="compositionally biased region" description="Acidic residues" evidence="3">
    <location>
        <begin position="1035"/>
        <end position="1050"/>
    </location>
</feature>
<dbReference type="OrthoDB" id="10254377at2759"/>
<feature type="region of interest" description="Disordered" evidence="3">
    <location>
        <begin position="123"/>
        <end position="240"/>
    </location>
</feature>
<dbReference type="Gene3D" id="1.20.870.10">
    <property type="entry name" value="Son of sevenless (SoS) protein Chain: S domain 1"/>
    <property type="match status" value="1"/>
</dbReference>
<feature type="domain" description="N-terminal Ras-GEF" evidence="5">
    <location>
        <begin position="505"/>
        <end position="634"/>
    </location>
</feature>
<dbReference type="InterPro" id="IPR036964">
    <property type="entry name" value="RASGEF_cat_dom_sf"/>
</dbReference>
<feature type="region of interest" description="Disordered" evidence="3">
    <location>
        <begin position="1023"/>
        <end position="1065"/>
    </location>
</feature>
<feature type="compositionally biased region" description="Low complexity" evidence="3">
    <location>
        <begin position="206"/>
        <end position="222"/>
    </location>
</feature>
<sequence length="1467" mass="161473">MSDLSPLPSLSFSSESMTDTTSSSLHLMIPIPGPDNSQASFVMPKTAEKGVPAQALSKEAANADISMAPDGSFVETSSGEVAFELKRIYDDLIGVNPQQRSPYAITAFVNQHGKQMYRVSRRDMAAPAKSGQDADLISPTSSTSSSLQERRTTAPNRRKRKSRMSVHTFLNPVIFKPNSPPSKGVARSPTNSKKLRKSRSIPDMYSLTSPSTSTVSASTKPTGRGHSHSVTSADMLRLPVPDVGSPIDLFGDLDERRNSAQSLQVGSSSSSSSNFFDPDTPGENSSSDNIIAEPFGHGVTFDSPSLSSQQSRHNETNLAMPRLLREMQSFESVMTARQTDIDIAGDDEDEVLDIRRPPSVVRLRPETPQQPPPDPPPLARPAPETAMYSRYSTDVFDVLQTYSGIPLVDKLSPDAGETTVIKLSLATDGTAAPRDDPRFVIWGSVSPSNVGNGSHMTSQSDLSSARSSSATSSSRRHGSRSIDVPKVRLPASPNRSAEVLLPLQQPKVLLAATIERWIAQLTSDLDYDELLIFFLTYRTYLSALDLCHLLICRFHWALQESTTQEDELVRRIVRVRTFVAIRYWLLTFFAVDFLPDRELRLTIADWLNTLIRDPILVKHRDGLIIVRKLRKVAKDCKKMHTRIPADPPKDPQPKPGHLLQSLTKVPREDDSDVDLDFSPIHGVAAELAATDPANCLTHVGAGVPAVTIPVSSLGILQRPDVFASGYAGGLTYTQTSAMLPMHHSALSRAFVKTIGRIGRWKRVLNSRAAVRPPVGTCADGATLDLEQGPYRDVLSTRGGVERYMKAIADSCRSNTSHGAPTPPLPTTPKPLVHPDLTRVSSTLVGSFGNGREASLRSSSTDSLGAPLSSGQFVRAFNADGNSQWRFDAVSIDDLDLSDNSDDETPAAPPGLRQPTRKLPLRRDFEFVRRDSVSSMGFSLRDSMDSAAHLSRTSSAGGEEDVTTGPIQPWHMSALADSLSDDEEAGDVETALRRLEGQVSPQIKDKASKVHVWVESIKKRHEDGEYIDDMPRDSIDDLDDAERESDTEGDDTSITSHDAAAPLTPGSEQDVAFATTSIATHSPYATSEPSGASFVDRQSSVVAKPEVEDAVPAEIIDSHIMSPTTLSKFVDQEIPRSHRSFVLYYRSSTLVEHFSMIDRELFIGMKFVELISDDWLHRPELIVLDWTQYLKDRARWKAESVFPEKTSALAAVRARHLLVTNFTISEIVLTQPNERPAVTSKFIRIAWKAYLMKNFNILMAILMALDSAWVHEAMANLWNRMGIWETRMLSDLKMYATPEGEYKYIRRALESIADSKPVETSSHPPSVGNGSSTDGRTRNGQDKTTAACIPYLDVYLSQLRRYSELPDLIDPTAPHEAVGIDPINSNFSPPAHPKVFATLAPLPPSMHLEPLINVQKQRLVAAVIKSLVAGQHMVNRIHYPIERELYHQCRGLRGLSDETLRRALAMYK</sequence>
<feature type="domain" description="Ras-GEF" evidence="4">
    <location>
        <begin position="1145"/>
        <end position="1464"/>
    </location>
</feature>
<dbReference type="InterPro" id="IPR000651">
    <property type="entry name" value="Ras-like_Gua-exchang_fac_N"/>
</dbReference>
<dbReference type="SMART" id="SM00147">
    <property type="entry name" value="RasGEF"/>
    <property type="match status" value="1"/>
</dbReference>
<feature type="compositionally biased region" description="Polar residues" evidence="3">
    <location>
        <begin position="302"/>
        <end position="311"/>
    </location>
</feature>
<evidence type="ECO:0000256" key="2">
    <source>
        <dbReference type="PROSITE-ProRule" id="PRU00168"/>
    </source>
</evidence>
<feature type="compositionally biased region" description="Low complexity" evidence="3">
    <location>
        <begin position="450"/>
        <end position="473"/>
    </location>
</feature>
<feature type="region of interest" description="Disordered" evidence="3">
    <location>
        <begin position="896"/>
        <end position="918"/>
    </location>
</feature>
<dbReference type="SUPFAM" id="SSF48366">
    <property type="entry name" value="Ras GEF"/>
    <property type="match status" value="1"/>
</dbReference>